<dbReference type="EMBL" id="HBFP01002141">
    <property type="protein sequence ID" value="CAD8817167.1"/>
    <property type="molecule type" value="Transcribed_RNA"/>
</dbReference>
<protein>
    <recommendedName>
        <fullName evidence="3">Peptidyl-prolyl cis-trans isomerase</fullName>
        <shortName evidence="3">PPIase</shortName>
        <ecNumber evidence="3">5.2.1.8</ecNumber>
    </recommendedName>
</protein>
<dbReference type="EC" id="5.2.1.8" evidence="3"/>
<evidence type="ECO:0000259" key="4">
    <source>
        <dbReference type="PROSITE" id="PS50072"/>
    </source>
</evidence>
<dbReference type="AlphaFoldDB" id="A0A6T6LRZ7"/>
<dbReference type="GO" id="GO:0016018">
    <property type="term" value="F:cyclosporin A binding"/>
    <property type="evidence" value="ECO:0007669"/>
    <property type="project" value="TreeGrafter"/>
</dbReference>
<comment type="catalytic activity">
    <reaction evidence="3">
        <text>[protein]-peptidylproline (omega=180) = [protein]-peptidylproline (omega=0)</text>
        <dbReference type="Rhea" id="RHEA:16237"/>
        <dbReference type="Rhea" id="RHEA-COMP:10747"/>
        <dbReference type="Rhea" id="RHEA-COMP:10748"/>
        <dbReference type="ChEBI" id="CHEBI:83833"/>
        <dbReference type="ChEBI" id="CHEBI:83834"/>
        <dbReference type="EC" id="5.2.1.8"/>
    </reaction>
</comment>
<evidence type="ECO:0000256" key="3">
    <source>
        <dbReference type="RuleBase" id="RU363019"/>
    </source>
</evidence>
<dbReference type="GO" id="GO:0006457">
    <property type="term" value="P:protein folding"/>
    <property type="evidence" value="ECO:0007669"/>
    <property type="project" value="TreeGrafter"/>
</dbReference>
<organism evidence="5">
    <name type="scientific">Timspurckia oligopyrenoides</name>
    <dbReference type="NCBI Taxonomy" id="708627"/>
    <lineage>
        <taxon>Eukaryota</taxon>
        <taxon>Rhodophyta</taxon>
        <taxon>Bangiophyceae</taxon>
        <taxon>Porphyridiales</taxon>
        <taxon>Porphyridiaceae</taxon>
        <taxon>Timspurckia</taxon>
    </lineage>
</organism>
<dbReference type="GO" id="GO:0003755">
    <property type="term" value="F:peptidyl-prolyl cis-trans isomerase activity"/>
    <property type="evidence" value="ECO:0007669"/>
    <property type="project" value="UniProtKB-UniRule"/>
</dbReference>
<evidence type="ECO:0000313" key="6">
    <source>
        <dbReference type="EMBL" id="CAD8817168.1"/>
    </source>
</evidence>
<dbReference type="InterPro" id="IPR002130">
    <property type="entry name" value="Cyclophilin-type_PPIase_dom"/>
</dbReference>
<dbReference type="PANTHER" id="PTHR11071:SF561">
    <property type="entry name" value="PEPTIDYL-PROLYL CIS-TRANS ISOMERASE D-RELATED"/>
    <property type="match status" value="1"/>
</dbReference>
<dbReference type="Pfam" id="PF00160">
    <property type="entry name" value="Pro_isomerase"/>
    <property type="match status" value="1"/>
</dbReference>
<dbReference type="SUPFAM" id="SSF50891">
    <property type="entry name" value="Cyclophilin-like"/>
    <property type="match status" value="1"/>
</dbReference>
<dbReference type="EMBL" id="HBFP01002143">
    <property type="protein sequence ID" value="CAD8817168.1"/>
    <property type="molecule type" value="Transcribed_RNA"/>
</dbReference>
<sequence>MSEKMSDGVRPVVFLDITIGGENMGRIKIELYSDLVPKAADNFRQLCTGEQRRRMVPFGYKNASFHRIIRGQIVYAGADCQAPDGSSALNIYGSATFDEKNQKGIQHDKPGLVTMINASNGCEFAITTSACPWLDSSALIVGTVVDGMLTVHKLENTPVAANSKPALACIISQCGEM</sequence>
<evidence type="ECO:0000256" key="1">
    <source>
        <dbReference type="ARBA" id="ARBA00023110"/>
    </source>
</evidence>
<dbReference type="GO" id="GO:0005737">
    <property type="term" value="C:cytoplasm"/>
    <property type="evidence" value="ECO:0007669"/>
    <property type="project" value="TreeGrafter"/>
</dbReference>
<dbReference type="PROSITE" id="PS50072">
    <property type="entry name" value="CSA_PPIASE_2"/>
    <property type="match status" value="1"/>
</dbReference>
<comment type="function">
    <text evidence="3">PPIases accelerate the folding of proteins. It catalyzes the cis-trans isomerization of proline imidic peptide bonds in oligopeptides.</text>
</comment>
<comment type="similarity">
    <text evidence="3">Belongs to the cyclophilin-type PPIase family.</text>
</comment>
<dbReference type="PIRSF" id="PIRSF001467">
    <property type="entry name" value="Peptidylpro_ismrse"/>
    <property type="match status" value="1"/>
</dbReference>
<reference evidence="5" key="1">
    <citation type="submission" date="2021-01" db="EMBL/GenBank/DDBJ databases">
        <authorList>
            <person name="Corre E."/>
            <person name="Pelletier E."/>
            <person name="Niang G."/>
            <person name="Scheremetjew M."/>
            <person name="Finn R."/>
            <person name="Kale V."/>
            <person name="Holt S."/>
            <person name="Cochrane G."/>
            <person name="Meng A."/>
            <person name="Brown T."/>
            <person name="Cohen L."/>
        </authorList>
    </citation>
    <scope>NUCLEOTIDE SEQUENCE</scope>
    <source>
        <strain evidence="5">CCMP3278</strain>
    </source>
</reference>
<dbReference type="PRINTS" id="PR00153">
    <property type="entry name" value="CSAPPISMRASE"/>
</dbReference>
<keyword evidence="2 3" id="KW-0413">Isomerase</keyword>
<feature type="domain" description="PPIase cyclophilin-type" evidence="4">
    <location>
        <begin position="14"/>
        <end position="176"/>
    </location>
</feature>
<gene>
    <name evidence="5" type="ORF">TOLI1172_LOCUS1555</name>
    <name evidence="6" type="ORF">TOLI1172_LOCUS1556</name>
</gene>
<dbReference type="InterPro" id="IPR029000">
    <property type="entry name" value="Cyclophilin-like_dom_sf"/>
</dbReference>
<evidence type="ECO:0000256" key="2">
    <source>
        <dbReference type="ARBA" id="ARBA00023235"/>
    </source>
</evidence>
<keyword evidence="1 3" id="KW-0697">Rotamase</keyword>
<evidence type="ECO:0000313" key="5">
    <source>
        <dbReference type="EMBL" id="CAD8817167.1"/>
    </source>
</evidence>
<accession>A0A6T6LRZ7</accession>
<name>A0A6T6LRZ7_9RHOD</name>
<proteinExistence type="inferred from homology"/>
<dbReference type="Gene3D" id="2.40.100.10">
    <property type="entry name" value="Cyclophilin-like"/>
    <property type="match status" value="1"/>
</dbReference>
<dbReference type="PANTHER" id="PTHR11071">
    <property type="entry name" value="PEPTIDYL-PROLYL CIS-TRANS ISOMERASE"/>
    <property type="match status" value="1"/>
</dbReference>
<dbReference type="InterPro" id="IPR024936">
    <property type="entry name" value="Cyclophilin-type_PPIase"/>
</dbReference>